<gene>
    <name evidence="1" type="ORF">GN958_ATG10028</name>
</gene>
<evidence type="ECO:0000313" key="2">
    <source>
        <dbReference type="Proteomes" id="UP000704712"/>
    </source>
</evidence>
<dbReference type="AlphaFoldDB" id="A0A8S9UP28"/>
<dbReference type="Proteomes" id="UP000704712">
    <property type="component" value="Unassembled WGS sequence"/>
</dbReference>
<accession>A0A8S9UP28</accession>
<protein>
    <submittedName>
        <fullName evidence="1">Uncharacterized protein</fullName>
    </submittedName>
</protein>
<evidence type="ECO:0000313" key="1">
    <source>
        <dbReference type="EMBL" id="KAF4140809.1"/>
    </source>
</evidence>
<comment type="caution">
    <text evidence="1">The sequence shown here is derived from an EMBL/GenBank/DDBJ whole genome shotgun (WGS) entry which is preliminary data.</text>
</comment>
<reference evidence="1" key="1">
    <citation type="submission" date="2020-03" db="EMBL/GenBank/DDBJ databases">
        <title>Hybrid Assembly of Korean Phytophthora infestans isolates.</title>
        <authorList>
            <person name="Prokchorchik M."/>
            <person name="Lee Y."/>
            <person name="Seo J."/>
            <person name="Cho J.-H."/>
            <person name="Park Y.-E."/>
            <person name="Jang D.-C."/>
            <person name="Im J.-S."/>
            <person name="Choi J.-G."/>
            <person name="Park H.-J."/>
            <person name="Lee G.-B."/>
            <person name="Lee Y.-G."/>
            <person name="Hong S.-Y."/>
            <person name="Cho K."/>
            <person name="Sohn K.H."/>
        </authorList>
    </citation>
    <scope>NUCLEOTIDE SEQUENCE</scope>
    <source>
        <strain evidence="1">KR_2_A2</strain>
    </source>
</reference>
<organism evidence="1 2">
    <name type="scientific">Phytophthora infestans</name>
    <name type="common">Potato late blight agent</name>
    <name type="synonym">Botrytis infestans</name>
    <dbReference type="NCBI Taxonomy" id="4787"/>
    <lineage>
        <taxon>Eukaryota</taxon>
        <taxon>Sar</taxon>
        <taxon>Stramenopiles</taxon>
        <taxon>Oomycota</taxon>
        <taxon>Peronosporomycetes</taxon>
        <taxon>Peronosporales</taxon>
        <taxon>Peronosporaceae</taxon>
        <taxon>Phytophthora</taxon>
    </lineage>
</organism>
<name>A0A8S9UP28_PHYIN</name>
<sequence>MAEEALREEAAREAARKAEAGYRLCRTSTDLLNINVVRNIHHSFFVLIFLFKKKKPLVADVDEDGLVMPFEEEHNTMAALM</sequence>
<dbReference type="EMBL" id="JAACNO010001409">
    <property type="protein sequence ID" value="KAF4140809.1"/>
    <property type="molecule type" value="Genomic_DNA"/>
</dbReference>
<proteinExistence type="predicted"/>